<dbReference type="InterPro" id="IPR025272">
    <property type="entry name" value="SocA_Panacea"/>
</dbReference>
<dbReference type="Pfam" id="PF13274">
    <property type="entry name" value="SocA_Panacea"/>
    <property type="match status" value="1"/>
</dbReference>
<dbReference type="KEGG" id="lrs:PX52LOC_04537"/>
<name>A0A5C1AHA7_9BACT</name>
<gene>
    <name evidence="2" type="ORF">PX52LOC_04537</name>
</gene>
<evidence type="ECO:0000313" key="2">
    <source>
        <dbReference type="EMBL" id="QEL17547.1"/>
    </source>
</evidence>
<feature type="domain" description="Antitoxin SocA-like Panacea" evidence="1">
    <location>
        <begin position="31"/>
        <end position="140"/>
    </location>
</feature>
<accession>A0A5C1AHA7</accession>
<organism evidence="2 3">
    <name type="scientific">Limnoglobus roseus</name>
    <dbReference type="NCBI Taxonomy" id="2598579"/>
    <lineage>
        <taxon>Bacteria</taxon>
        <taxon>Pseudomonadati</taxon>
        <taxon>Planctomycetota</taxon>
        <taxon>Planctomycetia</taxon>
        <taxon>Gemmatales</taxon>
        <taxon>Gemmataceae</taxon>
        <taxon>Limnoglobus</taxon>
    </lineage>
</organism>
<keyword evidence="3" id="KW-1185">Reference proteome</keyword>
<reference evidence="3" key="1">
    <citation type="submission" date="2019-08" db="EMBL/GenBank/DDBJ databases">
        <title>Limnoglobus roseus gen. nov., sp. nov., a novel freshwater planctomycete with a giant genome from the family Gemmataceae.</title>
        <authorList>
            <person name="Kulichevskaya I.S."/>
            <person name="Naumoff D.G."/>
            <person name="Miroshnikov K."/>
            <person name="Ivanova A."/>
            <person name="Philippov D.A."/>
            <person name="Hakobyan A."/>
            <person name="Rijpstra I.C."/>
            <person name="Sinninghe Damste J.S."/>
            <person name="Liesack W."/>
            <person name="Dedysh S.N."/>
        </authorList>
    </citation>
    <scope>NUCLEOTIDE SEQUENCE [LARGE SCALE GENOMIC DNA]</scope>
    <source>
        <strain evidence="3">PX52</strain>
    </source>
</reference>
<sequence length="188" mass="21451">MAAILLPAAAIANEFLERSGRDQRPVTPMQLLKLVYIADGWYLAVTGNPLFEEPVQAWRYGPVVSPLFHEFKEYGGGAIRKLAHVPVPTGDDPFEFSLDAPFVPKGDTDKLQLLEWVWKTYGSMSGIQLSNLTHQPGTPWWNARERMKKENVENKRPEESWTSHCVIPNADIRQHYVDLWNKRNARPA</sequence>
<dbReference type="RefSeq" id="WP_149112139.1">
    <property type="nucleotide sequence ID" value="NZ_CP042425.1"/>
</dbReference>
<dbReference type="AlphaFoldDB" id="A0A5C1AHA7"/>
<protein>
    <recommendedName>
        <fullName evidence="1">Antitoxin SocA-like Panacea domain-containing protein</fullName>
    </recommendedName>
</protein>
<dbReference type="Proteomes" id="UP000324974">
    <property type="component" value="Chromosome"/>
</dbReference>
<proteinExistence type="predicted"/>
<dbReference type="OrthoDB" id="281929at2"/>
<evidence type="ECO:0000313" key="3">
    <source>
        <dbReference type="Proteomes" id="UP000324974"/>
    </source>
</evidence>
<dbReference type="EMBL" id="CP042425">
    <property type="protein sequence ID" value="QEL17547.1"/>
    <property type="molecule type" value="Genomic_DNA"/>
</dbReference>
<evidence type="ECO:0000259" key="1">
    <source>
        <dbReference type="Pfam" id="PF13274"/>
    </source>
</evidence>